<dbReference type="SUPFAM" id="SSF101898">
    <property type="entry name" value="NHL repeat"/>
    <property type="match status" value="1"/>
</dbReference>
<sequence length="283" mass="31140">MTPSAATRKAITAIGWAAIWIQVAALTALWAPSASAQTTVVCTFRDSRFTEISGLATSIQHPHTIWMHNDSSGGPFIYAVDSQTCATRATIKITGAKARDFESIATGRDKQGRSVIWLGDIGDNRDNWPSVEILRIREPINLVSQTVAAKKYRFTYRDRPHNAEALLADPFKPRLWVVTKQLAHGSLYALPEPLRPQVLNIASKIRVEGGLITDGAISPDGTKYVLRDYVNAVVYSGLPPGREIARIALPYQFQGEAITWSADSRSLLIASERDDRLLKVNVS</sequence>
<dbReference type="EMBL" id="CAEZZA010000192">
    <property type="protein sequence ID" value="CAB4757670.1"/>
    <property type="molecule type" value="Genomic_DNA"/>
</dbReference>
<organism evidence="1">
    <name type="scientific">freshwater metagenome</name>
    <dbReference type="NCBI Taxonomy" id="449393"/>
    <lineage>
        <taxon>unclassified sequences</taxon>
        <taxon>metagenomes</taxon>
        <taxon>ecological metagenomes</taxon>
    </lineage>
</organism>
<accession>A0A6J6UD33</accession>
<gene>
    <name evidence="1" type="ORF">UFOPK2809_01238</name>
</gene>
<evidence type="ECO:0000313" key="1">
    <source>
        <dbReference type="EMBL" id="CAB4757670.1"/>
    </source>
</evidence>
<reference evidence="1" key="1">
    <citation type="submission" date="2020-05" db="EMBL/GenBank/DDBJ databases">
        <authorList>
            <person name="Chiriac C."/>
            <person name="Salcher M."/>
            <person name="Ghai R."/>
            <person name="Kavagutti S V."/>
        </authorList>
    </citation>
    <scope>NUCLEOTIDE SEQUENCE</scope>
</reference>
<protein>
    <submittedName>
        <fullName evidence="1">Unannotated protein</fullName>
    </submittedName>
</protein>
<dbReference type="AlphaFoldDB" id="A0A6J6UD33"/>
<name>A0A6J6UD33_9ZZZZ</name>
<proteinExistence type="predicted"/>